<proteinExistence type="predicted"/>
<dbReference type="GO" id="GO:0003700">
    <property type="term" value="F:DNA-binding transcription factor activity"/>
    <property type="evidence" value="ECO:0007669"/>
    <property type="project" value="InterPro"/>
</dbReference>
<protein>
    <submittedName>
        <fullName evidence="3">MarR family transcriptional regulator</fullName>
    </submittedName>
</protein>
<dbReference type="AlphaFoldDB" id="A0A0M0LAM2"/>
<dbReference type="GO" id="GO:0006950">
    <property type="term" value="P:response to stress"/>
    <property type="evidence" value="ECO:0007669"/>
    <property type="project" value="TreeGrafter"/>
</dbReference>
<dbReference type="InterPro" id="IPR000835">
    <property type="entry name" value="HTH_MarR-typ"/>
</dbReference>
<evidence type="ECO:0000256" key="1">
    <source>
        <dbReference type="ARBA" id="ARBA00023125"/>
    </source>
</evidence>
<dbReference type="InterPro" id="IPR036388">
    <property type="entry name" value="WH-like_DNA-bd_sf"/>
</dbReference>
<evidence type="ECO:0000313" key="3">
    <source>
        <dbReference type="EMBL" id="KOO48150.1"/>
    </source>
</evidence>
<dbReference type="PANTHER" id="PTHR33164:SF58">
    <property type="entry name" value="DNA-BINDING TRANSCRIPTIONAL REPRESSOR SCOC"/>
    <property type="match status" value="1"/>
</dbReference>
<sequence length="187" mass="21416">MNYSKALKELHLMQQNYAAFFSVTNKLQAQGDSYFEKLTSRQYMIMLAVAHLPEDDTTLINIAKELGTSKQSAQTLITNLEKKGYFITGASKRDKRAINVKITDLGKQIMVQCGEKVVTLMSDIFNNFTTEDLETLWRLLKKLDGGKSEEQVGFEENVNYKFEDQKGFQEAQIRALNHFVSKRNISE</sequence>
<dbReference type="PROSITE" id="PS50995">
    <property type="entry name" value="HTH_MARR_2"/>
    <property type="match status" value="1"/>
</dbReference>
<reference evidence="4" key="1">
    <citation type="submission" date="2015-08" db="EMBL/GenBank/DDBJ databases">
        <title>Fjat-14210 dsm16467.</title>
        <authorList>
            <person name="Liu B."/>
            <person name="Wang J."/>
            <person name="Zhu Y."/>
            <person name="Liu G."/>
            <person name="Chen Q."/>
            <person name="Chen Z."/>
            <person name="Lan J."/>
            <person name="Che J."/>
            <person name="Ge C."/>
            <person name="Shi H."/>
            <person name="Pan Z."/>
            <person name="Liu X."/>
        </authorList>
    </citation>
    <scope>NUCLEOTIDE SEQUENCE [LARGE SCALE GENOMIC DNA]</scope>
    <source>
        <strain evidence="4">DSM 16467</strain>
    </source>
</reference>
<dbReference type="GO" id="GO:0003677">
    <property type="term" value="F:DNA binding"/>
    <property type="evidence" value="ECO:0007669"/>
    <property type="project" value="UniProtKB-KW"/>
</dbReference>
<dbReference type="PRINTS" id="PR00598">
    <property type="entry name" value="HTHMARR"/>
</dbReference>
<keyword evidence="1" id="KW-0238">DNA-binding</keyword>
<dbReference type="STRING" id="284581.AMD01_04915"/>
<dbReference type="InterPro" id="IPR039422">
    <property type="entry name" value="MarR/SlyA-like"/>
</dbReference>
<dbReference type="OrthoDB" id="1644269at2"/>
<dbReference type="InterPro" id="IPR036390">
    <property type="entry name" value="WH_DNA-bd_sf"/>
</dbReference>
<dbReference type="RefSeq" id="WP_053400297.1">
    <property type="nucleotide sequence ID" value="NZ_LILC01000006.1"/>
</dbReference>
<accession>A0A0M0LAM2</accession>
<evidence type="ECO:0000259" key="2">
    <source>
        <dbReference type="PROSITE" id="PS50995"/>
    </source>
</evidence>
<evidence type="ECO:0000313" key="4">
    <source>
        <dbReference type="Proteomes" id="UP000037558"/>
    </source>
</evidence>
<dbReference type="Proteomes" id="UP000037558">
    <property type="component" value="Unassembled WGS sequence"/>
</dbReference>
<dbReference type="PATRIC" id="fig|284581.3.peg.1365"/>
<gene>
    <name evidence="3" type="ORF">AMD01_04915</name>
</gene>
<name>A0A0M0LAM2_9BACI</name>
<dbReference type="SMART" id="SM00347">
    <property type="entry name" value="HTH_MARR"/>
    <property type="match status" value="1"/>
</dbReference>
<dbReference type="Pfam" id="PF12802">
    <property type="entry name" value="MarR_2"/>
    <property type="match status" value="1"/>
</dbReference>
<dbReference type="PANTHER" id="PTHR33164">
    <property type="entry name" value="TRANSCRIPTIONAL REGULATOR, MARR FAMILY"/>
    <property type="match status" value="1"/>
</dbReference>
<feature type="domain" description="HTH marR-type" evidence="2">
    <location>
        <begin position="1"/>
        <end position="145"/>
    </location>
</feature>
<comment type="caution">
    <text evidence="3">The sequence shown here is derived from an EMBL/GenBank/DDBJ whole genome shotgun (WGS) entry which is preliminary data.</text>
</comment>
<dbReference type="Gene3D" id="1.10.10.10">
    <property type="entry name" value="Winged helix-like DNA-binding domain superfamily/Winged helix DNA-binding domain"/>
    <property type="match status" value="1"/>
</dbReference>
<keyword evidence="4" id="KW-1185">Reference proteome</keyword>
<organism evidence="3 4">
    <name type="scientific">Priestia koreensis</name>
    <dbReference type="NCBI Taxonomy" id="284581"/>
    <lineage>
        <taxon>Bacteria</taxon>
        <taxon>Bacillati</taxon>
        <taxon>Bacillota</taxon>
        <taxon>Bacilli</taxon>
        <taxon>Bacillales</taxon>
        <taxon>Bacillaceae</taxon>
        <taxon>Priestia</taxon>
    </lineage>
</organism>
<dbReference type="SUPFAM" id="SSF46785">
    <property type="entry name" value="Winged helix' DNA-binding domain"/>
    <property type="match status" value="1"/>
</dbReference>
<dbReference type="EMBL" id="LILC01000006">
    <property type="protein sequence ID" value="KOO48150.1"/>
    <property type="molecule type" value="Genomic_DNA"/>
</dbReference>